<dbReference type="PANTHER" id="PTHR34391">
    <property type="entry name" value="UPF0658 GOLGI APPARATUS MEMBRANE PROTEIN C1952.10C-RELATED"/>
    <property type="match status" value="1"/>
</dbReference>
<dbReference type="PANTHER" id="PTHR34391:SF1">
    <property type="entry name" value="UPF0658 GOLGI APPARATUS MEMBRANE PROTEIN C1952.10C-RELATED"/>
    <property type="match status" value="1"/>
</dbReference>
<evidence type="ECO:0000256" key="2">
    <source>
        <dbReference type="SAM" id="Phobius"/>
    </source>
</evidence>
<reference evidence="3" key="2">
    <citation type="submission" date="2023-05" db="EMBL/GenBank/DDBJ databases">
        <authorList>
            <consortium name="Lawrence Berkeley National Laboratory"/>
            <person name="Steindorff A."/>
            <person name="Hensen N."/>
            <person name="Bonometti L."/>
            <person name="Westerberg I."/>
            <person name="Brannstrom I.O."/>
            <person name="Guillou S."/>
            <person name="Cros-Aarteil S."/>
            <person name="Calhoun S."/>
            <person name="Haridas S."/>
            <person name="Kuo A."/>
            <person name="Mondo S."/>
            <person name="Pangilinan J."/>
            <person name="Riley R."/>
            <person name="Labutti K."/>
            <person name="Andreopoulos B."/>
            <person name="Lipzen A."/>
            <person name="Chen C."/>
            <person name="Yanf M."/>
            <person name="Daum C."/>
            <person name="Ng V."/>
            <person name="Clum A."/>
            <person name="Ohm R."/>
            <person name="Martin F."/>
            <person name="Silar P."/>
            <person name="Natvig D."/>
            <person name="Lalanne C."/>
            <person name="Gautier V."/>
            <person name="Ament-Velasquez S.L."/>
            <person name="Kruys A."/>
            <person name="Hutchinson M.I."/>
            <person name="Powell A.J."/>
            <person name="Barry K."/>
            <person name="Miller A.N."/>
            <person name="Grigoriev I.V."/>
            <person name="Debuchy R."/>
            <person name="Gladieux P."/>
            <person name="Thoren M.H."/>
            <person name="Johannesson H."/>
        </authorList>
    </citation>
    <scope>NUCLEOTIDE SEQUENCE</scope>
    <source>
        <strain evidence="3">PSN293</strain>
    </source>
</reference>
<evidence type="ECO:0000313" key="3">
    <source>
        <dbReference type="EMBL" id="KAK4220060.1"/>
    </source>
</evidence>
<feature type="region of interest" description="Disordered" evidence="1">
    <location>
        <begin position="334"/>
        <end position="363"/>
    </location>
</feature>
<comment type="caution">
    <text evidence="3">The sequence shown here is derived from an EMBL/GenBank/DDBJ whole genome shotgun (WGS) entry which is preliminary data.</text>
</comment>
<keyword evidence="4" id="KW-1185">Reference proteome</keyword>
<feature type="transmembrane region" description="Helical" evidence="2">
    <location>
        <begin position="99"/>
        <end position="117"/>
    </location>
</feature>
<dbReference type="GO" id="GO:0005794">
    <property type="term" value="C:Golgi apparatus"/>
    <property type="evidence" value="ECO:0007669"/>
    <property type="project" value="TreeGrafter"/>
</dbReference>
<feature type="transmembrane region" description="Helical" evidence="2">
    <location>
        <begin position="149"/>
        <end position="172"/>
    </location>
</feature>
<feature type="transmembrane region" description="Helical" evidence="2">
    <location>
        <begin position="297"/>
        <end position="318"/>
    </location>
</feature>
<protein>
    <submittedName>
        <fullName evidence="3">Uncharacterized protein</fullName>
    </submittedName>
</protein>
<dbReference type="EMBL" id="MU858045">
    <property type="protein sequence ID" value="KAK4220060.1"/>
    <property type="molecule type" value="Genomic_DNA"/>
</dbReference>
<feature type="transmembrane region" description="Helical" evidence="2">
    <location>
        <begin position="232"/>
        <end position="252"/>
    </location>
</feature>
<keyword evidence="2" id="KW-1133">Transmembrane helix</keyword>
<evidence type="ECO:0000256" key="1">
    <source>
        <dbReference type="SAM" id="MobiDB-lite"/>
    </source>
</evidence>
<keyword evidence="2" id="KW-0812">Transmembrane</keyword>
<reference evidence="3" key="1">
    <citation type="journal article" date="2023" name="Mol. Phylogenet. Evol.">
        <title>Genome-scale phylogeny and comparative genomics of the fungal order Sordariales.</title>
        <authorList>
            <person name="Hensen N."/>
            <person name="Bonometti L."/>
            <person name="Westerberg I."/>
            <person name="Brannstrom I.O."/>
            <person name="Guillou S."/>
            <person name="Cros-Aarteil S."/>
            <person name="Calhoun S."/>
            <person name="Haridas S."/>
            <person name="Kuo A."/>
            <person name="Mondo S."/>
            <person name="Pangilinan J."/>
            <person name="Riley R."/>
            <person name="LaButti K."/>
            <person name="Andreopoulos B."/>
            <person name="Lipzen A."/>
            <person name="Chen C."/>
            <person name="Yan M."/>
            <person name="Daum C."/>
            <person name="Ng V."/>
            <person name="Clum A."/>
            <person name="Steindorff A."/>
            <person name="Ohm R.A."/>
            <person name="Martin F."/>
            <person name="Silar P."/>
            <person name="Natvig D.O."/>
            <person name="Lalanne C."/>
            <person name="Gautier V."/>
            <person name="Ament-Velasquez S.L."/>
            <person name="Kruys A."/>
            <person name="Hutchinson M.I."/>
            <person name="Powell A.J."/>
            <person name="Barry K."/>
            <person name="Miller A.N."/>
            <person name="Grigoriev I.V."/>
            <person name="Debuchy R."/>
            <person name="Gladieux P."/>
            <person name="Hiltunen Thoren M."/>
            <person name="Johannesson H."/>
        </authorList>
    </citation>
    <scope>NUCLEOTIDE SEQUENCE</scope>
    <source>
        <strain evidence="3">PSN293</strain>
    </source>
</reference>
<feature type="transmembrane region" description="Helical" evidence="2">
    <location>
        <begin position="259"/>
        <end position="277"/>
    </location>
</feature>
<dbReference type="AlphaFoldDB" id="A0AAN7BFZ5"/>
<feature type="transmembrane region" description="Helical" evidence="2">
    <location>
        <begin position="22"/>
        <end position="46"/>
    </location>
</feature>
<evidence type="ECO:0000313" key="4">
    <source>
        <dbReference type="Proteomes" id="UP001301769"/>
    </source>
</evidence>
<organism evidence="3 4">
    <name type="scientific">Rhypophila decipiens</name>
    <dbReference type="NCBI Taxonomy" id="261697"/>
    <lineage>
        <taxon>Eukaryota</taxon>
        <taxon>Fungi</taxon>
        <taxon>Dikarya</taxon>
        <taxon>Ascomycota</taxon>
        <taxon>Pezizomycotina</taxon>
        <taxon>Sordariomycetes</taxon>
        <taxon>Sordariomycetidae</taxon>
        <taxon>Sordariales</taxon>
        <taxon>Naviculisporaceae</taxon>
        <taxon>Rhypophila</taxon>
    </lineage>
</organism>
<feature type="transmembrane region" description="Helical" evidence="2">
    <location>
        <begin position="66"/>
        <end position="87"/>
    </location>
</feature>
<proteinExistence type="predicted"/>
<dbReference type="Proteomes" id="UP001301769">
    <property type="component" value="Unassembled WGS sequence"/>
</dbReference>
<feature type="compositionally biased region" description="Basic and acidic residues" evidence="1">
    <location>
        <begin position="335"/>
        <end position="344"/>
    </location>
</feature>
<gene>
    <name evidence="3" type="ORF">QBC37DRAFT_312</name>
</gene>
<feature type="transmembrane region" description="Helical" evidence="2">
    <location>
        <begin position="193"/>
        <end position="226"/>
    </location>
</feature>
<accession>A0AAN7BFZ5</accession>
<name>A0AAN7BFZ5_9PEZI</name>
<sequence length="363" mass="41039">MASAGSAPSARRSRTDFISTKWAKLFFAVVAIQMFICVAFEAYVFGRFQTAYNGTTADSPALESQYRTIPTFLTLFIFGFIYVLFLAWDALRLKNTIQIIGLCIANMALFIYTILQIEQIDDSIQELQSKGYLRDAFPGVEVRGAIKPFLVAIPAIIGVTTIAMSFVAYQLYHVFAWDILKQIGADYRMKKRLFWYQALQVYIALLKFDFFFFLGFTIQFLVIVSGKTDVELGLTIAAIPVTIGILLCAALFTQRETKLGMCGIILLYFGGLAYFFFKLVRIYQPIKEAHYRAVRRSLTAFAVLTILLIILTIINAFICMNNFGAGLKQHLVKPKGQDPEKEDANSYQMNEQKPPLSSRMTID</sequence>
<keyword evidence="2" id="KW-0472">Membrane</keyword>
<dbReference type="InterPro" id="IPR040410">
    <property type="entry name" value="UPF0658_Golgi"/>
</dbReference>